<comment type="caution">
    <text evidence="9">The sequence shown here is derived from an EMBL/GenBank/DDBJ whole genome shotgun (WGS) entry which is preliminary data.</text>
</comment>
<dbReference type="GO" id="GO:0016758">
    <property type="term" value="F:hexosyltransferase activity"/>
    <property type="evidence" value="ECO:0007669"/>
    <property type="project" value="InterPro"/>
</dbReference>
<dbReference type="AlphaFoldDB" id="A0A317JN82"/>
<proteinExistence type="inferred from homology"/>
<evidence type="ECO:0000256" key="2">
    <source>
        <dbReference type="ARBA" id="ARBA00022475"/>
    </source>
</evidence>
<feature type="transmembrane region" description="Helical" evidence="8">
    <location>
        <begin position="251"/>
        <end position="268"/>
    </location>
</feature>
<feature type="transmembrane region" description="Helical" evidence="8">
    <location>
        <begin position="114"/>
        <end position="131"/>
    </location>
</feature>
<evidence type="ECO:0000313" key="10">
    <source>
        <dbReference type="Proteomes" id="UP000246104"/>
    </source>
</evidence>
<evidence type="ECO:0000256" key="8">
    <source>
        <dbReference type="SAM" id="Phobius"/>
    </source>
</evidence>
<evidence type="ECO:0000256" key="4">
    <source>
        <dbReference type="ARBA" id="ARBA00022692"/>
    </source>
</evidence>
<dbReference type="Proteomes" id="UP000246104">
    <property type="component" value="Unassembled WGS sequence"/>
</dbReference>
<keyword evidence="5 8" id="KW-1133">Transmembrane helix</keyword>
<dbReference type="InterPro" id="IPR018584">
    <property type="entry name" value="GT87"/>
</dbReference>
<feature type="transmembrane region" description="Helical" evidence="8">
    <location>
        <begin position="274"/>
        <end position="299"/>
    </location>
</feature>
<keyword evidence="6 8" id="KW-0472">Membrane</keyword>
<feature type="transmembrane region" description="Helical" evidence="8">
    <location>
        <begin position="335"/>
        <end position="358"/>
    </location>
</feature>
<evidence type="ECO:0000256" key="3">
    <source>
        <dbReference type="ARBA" id="ARBA00022679"/>
    </source>
</evidence>
<evidence type="ECO:0008006" key="11">
    <source>
        <dbReference type="Google" id="ProtNLM"/>
    </source>
</evidence>
<evidence type="ECO:0000256" key="1">
    <source>
        <dbReference type="ARBA" id="ARBA00004651"/>
    </source>
</evidence>
<evidence type="ECO:0000256" key="7">
    <source>
        <dbReference type="ARBA" id="ARBA00024033"/>
    </source>
</evidence>
<name>A0A317JN82_9BACT</name>
<dbReference type="EMBL" id="PSRQ01000044">
    <property type="protein sequence ID" value="PWU23160.1"/>
    <property type="molecule type" value="Genomic_DNA"/>
</dbReference>
<comment type="similarity">
    <text evidence="7">Belongs to the glycosyltransferase 87 family.</text>
</comment>
<dbReference type="Pfam" id="PF09594">
    <property type="entry name" value="GT87"/>
    <property type="match status" value="1"/>
</dbReference>
<protein>
    <recommendedName>
        <fullName evidence="11">DUF2029 domain-containing protein</fullName>
    </recommendedName>
</protein>
<feature type="transmembrane region" description="Helical" evidence="8">
    <location>
        <begin position="84"/>
        <end position="107"/>
    </location>
</feature>
<feature type="transmembrane region" description="Helical" evidence="8">
    <location>
        <begin position="311"/>
        <end position="329"/>
    </location>
</feature>
<organism evidence="9 10">
    <name type="scientific">Candidatus Cerribacteria bacterium 'Amazon FNV 2010 28 9'</name>
    <dbReference type="NCBI Taxonomy" id="2081795"/>
    <lineage>
        <taxon>Bacteria</taxon>
        <taxon>Candidatus Cerribacteria</taxon>
    </lineage>
</organism>
<accession>A0A317JN82</accession>
<keyword evidence="3" id="KW-0808">Transferase</keyword>
<evidence type="ECO:0000256" key="6">
    <source>
        <dbReference type="ARBA" id="ARBA00023136"/>
    </source>
</evidence>
<evidence type="ECO:0000256" key="5">
    <source>
        <dbReference type="ARBA" id="ARBA00022989"/>
    </source>
</evidence>
<dbReference type="GO" id="GO:0005886">
    <property type="term" value="C:plasma membrane"/>
    <property type="evidence" value="ECO:0007669"/>
    <property type="project" value="UniProtKB-SubCell"/>
</dbReference>
<feature type="transmembrane region" description="Helical" evidence="8">
    <location>
        <begin position="162"/>
        <end position="183"/>
    </location>
</feature>
<reference evidence="9 10" key="1">
    <citation type="submission" date="2018-02" db="EMBL/GenBank/DDBJ databases">
        <title>Genomic Reconstructions from Amazon Rainforest and Pasture Soil Reveal Novel Insights into the Physiology of Candidate Phyla in Tropical Sites.</title>
        <authorList>
            <person name="Kroeger M.E."/>
            <person name="Delmont T."/>
            <person name="Eren A.M."/>
            <person name="Guo J."/>
            <person name="Meyer K.M."/>
            <person name="Khan K."/>
            <person name="Rodrigues J.L.M."/>
            <person name="Bohannan B.J.M."/>
            <person name="Tringe S."/>
            <person name="Borges C.D."/>
            <person name="Tiedje J."/>
            <person name="Tsai S.M."/>
            <person name="Nusslein K."/>
        </authorList>
    </citation>
    <scope>NUCLEOTIDE SEQUENCE [LARGE SCALE GENOMIC DNA]</scope>
    <source>
        <strain evidence="9">Amazon FNV 2010 28 9</strain>
    </source>
</reference>
<sequence length="367" mass="42544">MSAWGRVKKLLLLLLVLLHLSMWVVLSKHFSFFHSASRFIDFDAYYKLAQDIRMRLDPYTVVDMQTLGPPLMILPFVPFSFLPLHVGSFIFFLLNLAAGYMLCWLLSEAVFPQNWKGVGTLFLSLLFFLFFPTRFGLVLGQVDVFVALLCTLLLVQKQQQLLIVWLTVILKSLFVFLFIPLFLKSKRKVLFTIFNLVCIACTFLYIRPQWYMSYLRSTFSSTLIANQPIARLDYYNQSIKSTVHRTEIPQLYPWVLLLLVPCFLFFTSKQSTEGLIIVSLLVSPVVWQHYFTILFPIFVMLWTKVSWRSRIVLLICALSCAISVDYFNLAQPTFIRGVFASHGTWALLILVAIIVIHLRSAHLHDMQ</sequence>
<gene>
    <name evidence="9" type="ORF">C5B42_03905</name>
</gene>
<keyword evidence="2" id="KW-1003">Cell membrane</keyword>
<evidence type="ECO:0000313" key="9">
    <source>
        <dbReference type="EMBL" id="PWU23160.1"/>
    </source>
</evidence>
<comment type="subcellular location">
    <subcellularLocation>
        <location evidence="1">Cell membrane</location>
        <topology evidence="1">Multi-pass membrane protein</topology>
    </subcellularLocation>
</comment>
<keyword evidence="4 8" id="KW-0812">Transmembrane</keyword>
<feature type="transmembrane region" description="Helical" evidence="8">
    <location>
        <begin position="189"/>
        <end position="206"/>
    </location>
</feature>